<evidence type="ECO:0000256" key="2">
    <source>
        <dbReference type="ARBA" id="ARBA00023125"/>
    </source>
</evidence>
<dbReference type="PROSITE" id="PS50987">
    <property type="entry name" value="HTH_ARSR_2"/>
    <property type="match status" value="1"/>
</dbReference>
<dbReference type="GO" id="GO:0003677">
    <property type="term" value="F:DNA binding"/>
    <property type="evidence" value="ECO:0007669"/>
    <property type="project" value="UniProtKB-KW"/>
</dbReference>
<evidence type="ECO:0000313" key="6">
    <source>
        <dbReference type="Proteomes" id="UP000095544"/>
    </source>
</evidence>
<dbReference type="InterPro" id="IPR036390">
    <property type="entry name" value="WH_DNA-bd_sf"/>
</dbReference>
<dbReference type="PANTHER" id="PTHR33154:SF18">
    <property type="entry name" value="ARSENICAL RESISTANCE OPERON REPRESSOR"/>
    <property type="match status" value="1"/>
</dbReference>
<dbReference type="Gene3D" id="1.10.10.10">
    <property type="entry name" value="Winged helix-like DNA-binding domain superfamily/Winged helix DNA-binding domain"/>
    <property type="match status" value="1"/>
</dbReference>
<dbReference type="InterPro" id="IPR001845">
    <property type="entry name" value="HTH_ArsR_DNA-bd_dom"/>
</dbReference>
<reference evidence="5 6" key="1">
    <citation type="submission" date="2015-09" db="EMBL/GenBank/DDBJ databases">
        <authorList>
            <consortium name="Pathogen Informatics"/>
        </authorList>
    </citation>
    <scope>NUCLEOTIDE SEQUENCE [LARGE SCALE GENOMIC DNA]</scope>
    <source>
        <strain evidence="5 6">2789STDY5834876</strain>
    </source>
</reference>
<dbReference type="SUPFAM" id="SSF46785">
    <property type="entry name" value="Winged helix' DNA-binding domain"/>
    <property type="match status" value="1"/>
</dbReference>
<dbReference type="SMART" id="SM00418">
    <property type="entry name" value="HTH_ARSR"/>
    <property type="match status" value="1"/>
</dbReference>
<name>A0A174B4X0_9FIRM</name>
<proteinExistence type="predicted"/>
<evidence type="ECO:0000256" key="3">
    <source>
        <dbReference type="ARBA" id="ARBA00023163"/>
    </source>
</evidence>
<evidence type="ECO:0000256" key="1">
    <source>
        <dbReference type="ARBA" id="ARBA00023015"/>
    </source>
</evidence>
<dbReference type="STRING" id="39482.ERS852491_00883"/>
<keyword evidence="3" id="KW-0804">Transcription</keyword>
<organism evidence="5 6">
    <name type="scientific">Faecalicatena contorta</name>
    <dbReference type="NCBI Taxonomy" id="39482"/>
    <lineage>
        <taxon>Bacteria</taxon>
        <taxon>Bacillati</taxon>
        <taxon>Bacillota</taxon>
        <taxon>Clostridia</taxon>
        <taxon>Lachnospirales</taxon>
        <taxon>Lachnospiraceae</taxon>
        <taxon>Faecalicatena</taxon>
    </lineage>
</organism>
<evidence type="ECO:0000259" key="4">
    <source>
        <dbReference type="PROSITE" id="PS50987"/>
    </source>
</evidence>
<sequence length="343" mass="39780">MSIEIYNELDPVFEILGLLTIAHGGDWKTDVIKAMDDYGIDGETFYNKHLKTVEKYIETFQKYKVETPSEDFFFQNASQELFMMVLTMAVENRKYLEGEEQLDPMKLRSFIAFYITDTVEHAQLPEIKDMPQLPDEKSMLEFLDSADLKSEEKWYVLDLLRRPDYWFSQLFETIRLNMPAFEKARASVAKPLEKQLKRLAKYENNGFLKLVNTCGDNPIVYPTLVFPMIQIVLYSHCYEGILNEELEKNESASISIKEEVIRQSKSLADKSKLDILCSLKESSKYNLELAEALDLSPSTTSHHMSILMSSGLVTVQKKDGKVYYCLQEENIEKYIQSLKKLLL</sequence>
<dbReference type="PRINTS" id="PR00778">
    <property type="entry name" value="HTHARSR"/>
</dbReference>
<dbReference type="Pfam" id="PF01022">
    <property type="entry name" value="HTH_5"/>
    <property type="match status" value="1"/>
</dbReference>
<dbReference type="Proteomes" id="UP000095544">
    <property type="component" value="Unassembled WGS sequence"/>
</dbReference>
<dbReference type="InterPro" id="IPR051081">
    <property type="entry name" value="HTH_MetalResp_TranReg"/>
</dbReference>
<dbReference type="RefSeq" id="WP_050640680.1">
    <property type="nucleotide sequence ID" value="NZ_CABKUE010000008.1"/>
</dbReference>
<accession>A0A174B4X0</accession>
<keyword evidence="1" id="KW-0805">Transcription regulation</keyword>
<dbReference type="PANTHER" id="PTHR33154">
    <property type="entry name" value="TRANSCRIPTIONAL REGULATOR, ARSR FAMILY"/>
    <property type="match status" value="1"/>
</dbReference>
<feature type="domain" description="HTH arsR-type" evidence="4">
    <location>
        <begin position="252"/>
        <end position="343"/>
    </location>
</feature>
<dbReference type="AlphaFoldDB" id="A0A174B4X0"/>
<gene>
    <name evidence="5" type="ORF">ERS852491_00883</name>
</gene>
<dbReference type="EMBL" id="CYZU01000006">
    <property type="protein sequence ID" value="CUN94685.1"/>
    <property type="molecule type" value="Genomic_DNA"/>
</dbReference>
<dbReference type="InterPro" id="IPR011991">
    <property type="entry name" value="ArsR-like_HTH"/>
</dbReference>
<dbReference type="InterPro" id="IPR036388">
    <property type="entry name" value="WH-like_DNA-bd_sf"/>
</dbReference>
<dbReference type="CDD" id="cd00090">
    <property type="entry name" value="HTH_ARSR"/>
    <property type="match status" value="1"/>
</dbReference>
<dbReference type="GO" id="GO:0003700">
    <property type="term" value="F:DNA-binding transcription factor activity"/>
    <property type="evidence" value="ECO:0007669"/>
    <property type="project" value="InterPro"/>
</dbReference>
<protein>
    <submittedName>
        <fullName evidence="5">Uncharacterized protein conserved in archaea</fullName>
    </submittedName>
</protein>
<evidence type="ECO:0000313" key="5">
    <source>
        <dbReference type="EMBL" id="CUN94685.1"/>
    </source>
</evidence>
<dbReference type="OrthoDB" id="1706794at2"/>
<keyword evidence="2" id="KW-0238">DNA-binding</keyword>